<organism evidence="3">
    <name type="scientific">Ignisphaera aggregans</name>
    <dbReference type="NCBI Taxonomy" id="334771"/>
    <lineage>
        <taxon>Archaea</taxon>
        <taxon>Thermoproteota</taxon>
        <taxon>Thermoprotei</taxon>
        <taxon>Desulfurococcales</taxon>
        <taxon>Desulfurococcaceae</taxon>
        <taxon>Ignisphaera</taxon>
    </lineage>
</organism>
<gene>
    <name evidence="2" type="ORF">ENT99_04830</name>
    <name evidence="3" type="ORF">ENU64_06620</name>
</gene>
<reference evidence="3" key="1">
    <citation type="journal article" date="2020" name="mSystems">
        <title>Genome- and Community-Level Interaction Insights into Carbon Utilization and Element Cycling Functions of Hydrothermarchaeota in Hydrothermal Sediment.</title>
        <authorList>
            <person name="Zhou Z."/>
            <person name="Liu Y."/>
            <person name="Xu W."/>
            <person name="Pan J."/>
            <person name="Luo Z.H."/>
            <person name="Li M."/>
        </authorList>
    </citation>
    <scope>NUCLEOTIDE SEQUENCE [LARGE SCALE GENOMIC DNA]</scope>
    <source>
        <strain evidence="2">SpSt-629</strain>
        <strain evidence="3">SpSt-688</strain>
    </source>
</reference>
<dbReference type="InterPro" id="IPR015419">
    <property type="entry name" value="CTAG/Pcc1"/>
</dbReference>
<sequence>MNMYVEINIHTGSNEKCLSVLSAIEPDNYSAPYGVSIQMECIKDTLVVRTGFLGSKLLTFRNTVDDILEHVSISIKTVKMLSEYSQSK</sequence>
<evidence type="ECO:0000313" key="3">
    <source>
        <dbReference type="EMBL" id="HGT99084.1"/>
    </source>
</evidence>
<dbReference type="AlphaFoldDB" id="A0A7J3MZY8"/>
<protein>
    <recommendedName>
        <fullName evidence="4">KEOPS complex subunit</fullName>
    </recommendedName>
</protein>
<comment type="caution">
    <text evidence="3">The sequence shown here is derived from an EMBL/GenBank/DDBJ whole genome shotgun (WGS) entry which is preliminary data.</text>
</comment>
<name>A0A7J3MZY8_9CREN</name>
<evidence type="ECO:0008006" key="4">
    <source>
        <dbReference type="Google" id="ProtNLM"/>
    </source>
</evidence>
<evidence type="ECO:0000256" key="1">
    <source>
        <dbReference type="ARBA" id="ARBA00007073"/>
    </source>
</evidence>
<dbReference type="NCBIfam" id="NF011470">
    <property type="entry name" value="PRK14887.1"/>
    <property type="match status" value="1"/>
</dbReference>
<accession>A0A7J3MZY8</accession>
<evidence type="ECO:0000313" key="2">
    <source>
        <dbReference type="EMBL" id="HFQ79011.1"/>
    </source>
</evidence>
<dbReference type="Pfam" id="PF09341">
    <property type="entry name" value="Pcc1"/>
    <property type="match status" value="1"/>
</dbReference>
<proteinExistence type="inferred from homology"/>
<dbReference type="EMBL" id="DTDH01000178">
    <property type="protein sequence ID" value="HGT99084.1"/>
    <property type="molecule type" value="Genomic_DNA"/>
</dbReference>
<comment type="similarity">
    <text evidence="1">Belongs to the CTAG/PCC1 family.</text>
</comment>
<dbReference type="EMBL" id="DTAU01000098">
    <property type="protein sequence ID" value="HFQ79011.1"/>
    <property type="molecule type" value="Genomic_DNA"/>
</dbReference>